<protein>
    <submittedName>
        <fullName evidence="2">Uncharacterized protein</fullName>
    </submittedName>
</protein>
<evidence type="ECO:0000313" key="3">
    <source>
        <dbReference type="Proteomes" id="UP001201873"/>
    </source>
</evidence>
<comment type="caution">
    <text evidence="2">The sequence shown here is derived from an EMBL/GenBank/DDBJ whole genome shotgun (WGS) entry which is preliminary data.</text>
</comment>
<dbReference type="EMBL" id="JALKFT010000057">
    <property type="protein sequence ID" value="MCK9878989.1"/>
    <property type="molecule type" value="Genomic_DNA"/>
</dbReference>
<evidence type="ECO:0000256" key="1">
    <source>
        <dbReference type="SAM" id="MobiDB-lite"/>
    </source>
</evidence>
<reference evidence="2 3" key="1">
    <citation type="submission" date="2022-04" db="EMBL/GenBank/DDBJ databases">
        <title>Genome diversity in the genus Frankia.</title>
        <authorList>
            <person name="Carlos-Shanley C."/>
            <person name="Hahn D."/>
        </authorList>
    </citation>
    <scope>NUCLEOTIDE SEQUENCE [LARGE SCALE GENOMIC DNA]</scope>
    <source>
        <strain evidence="2 3">Ag45/Mut15</strain>
    </source>
</reference>
<feature type="compositionally biased region" description="Basic and acidic residues" evidence="1">
    <location>
        <begin position="64"/>
        <end position="74"/>
    </location>
</feature>
<dbReference type="Proteomes" id="UP001201873">
    <property type="component" value="Unassembled WGS sequence"/>
</dbReference>
<organism evidence="2 3">
    <name type="scientific">Frankia umida</name>
    <dbReference type="NCBI Taxonomy" id="573489"/>
    <lineage>
        <taxon>Bacteria</taxon>
        <taxon>Bacillati</taxon>
        <taxon>Actinomycetota</taxon>
        <taxon>Actinomycetes</taxon>
        <taxon>Frankiales</taxon>
        <taxon>Frankiaceae</taxon>
        <taxon>Frankia</taxon>
    </lineage>
</organism>
<name>A0ABT0K5B9_9ACTN</name>
<feature type="region of interest" description="Disordered" evidence="1">
    <location>
        <begin position="1"/>
        <end position="74"/>
    </location>
</feature>
<accession>A0ABT0K5B9</accession>
<sequence>MQGSEVAEVPREPDGPGGSGHPADGPVERVPGTRTGLLRRVATLPDGRRITYYSLPTVGPDSADEARRGTDSAR</sequence>
<evidence type="ECO:0000313" key="2">
    <source>
        <dbReference type="EMBL" id="MCK9878989.1"/>
    </source>
</evidence>
<proteinExistence type="predicted"/>
<keyword evidence="3" id="KW-1185">Reference proteome</keyword>
<dbReference type="RefSeq" id="WP_248827043.1">
    <property type="nucleotide sequence ID" value="NZ_JALKFT010000057.1"/>
</dbReference>
<gene>
    <name evidence="2" type="ORF">MXD59_25060</name>
</gene>